<gene>
    <name evidence="3" type="ORF">H9L05_10110</name>
</gene>
<keyword evidence="4" id="KW-1185">Reference proteome</keyword>
<evidence type="ECO:0000313" key="4">
    <source>
        <dbReference type="Proteomes" id="UP000516093"/>
    </source>
</evidence>
<evidence type="ECO:0000256" key="1">
    <source>
        <dbReference type="SAM" id="SignalP"/>
    </source>
</evidence>
<dbReference type="Pfam" id="PF14344">
    <property type="entry name" value="DUF4397"/>
    <property type="match status" value="1"/>
</dbReference>
<dbReference type="RefSeq" id="WP_187734046.1">
    <property type="nucleotide sequence ID" value="NZ_BMFN01000001.1"/>
</dbReference>
<dbReference type="EMBL" id="CP060784">
    <property type="protein sequence ID" value="QNP53845.1"/>
    <property type="molecule type" value="Genomic_DNA"/>
</dbReference>
<sequence>MITLATAFRRYLLLATLPAAALAFSGCGDDDDDNAGNGRLMAIHAAAAASVPVKIVADNAEIGQLEYGRNSTYANVSAGARTLKINDVSSNQTLVSQAGTIERDKNYSLFAYSPAATIGSAALLLVSDDLTAPAANKAKIRLVHLGLSAPNLVDLSLAGPISRTGVVLNVAFGTASPFIEIEPGSYNFGVSSGTGATATTEVSVGDGSGSGTGTKTYTAGKIYTVVVRGIKSASVASAQQLRATVIENN</sequence>
<reference evidence="3 4" key="1">
    <citation type="submission" date="2020-08" db="EMBL/GenBank/DDBJ databases">
        <title>Genome sequence of Hymenobacter qilianensis JCM 19763T.</title>
        <authorList>
            <person name="Hyun D.-W."/>
            <person name="Bae J.-W."/>
        </authorList>
    </citation>
    <scope>NUCLEOTIDE SEQUENCE [LARGE SCALE GENOMIC DNA]</scope>
    <source>
        <strain evidence="3 4">JCM 19763</strain>
    </source>
</reference>
<accession>A0A7H0GZX9</accession>
<dbReference type="AlphaFoldDB" id="A0A7H0GZX9"/>
<name>A0A7H0GZX9_9BACT</name>
<feature type="domain" description="DUF4397" evidence="2">
    <location>
        <begin position="43"/>
        <end position="152"/>
    </location>
</feature>
<organism evidence="3 4">
    <name type="scientific">Hymenobacter qilianensis</name>
    <dbReference type="NCBI Taxonomy" id="1385715"/>
    <lineage>
        <taxon>Bacteria</taxon>
        <taxon>Pseudomonadati</taxon>
        <taxon>Bacteroidota</taxon>
        <taxon>Cytophagia</taxon>
        <taxon>Cytophagales</taxon>
        <taxon>Hymenobacteraceae</taxon>
        <taxon>Hymenobacter</taxon>
    </lineage>
</organism>
<dbReference type="InterPro" id="IPR025510">
    <property type="entry name" value="DUF4397"/>
</dbReference>
<dbReference type="KEGG" id="hqi:H9L05_10110"/>
<protein>
    <submittedName>
        <fullName evidence="3">DUF4397 domain-containing protein</fullName>
    </submittedName>
</protein>
<evidence type="ECO:0000313" key="3">
    <source>
        <dbReference type="EMBL" id="QNP53845.1"/>
    </source>
</evidence>
<feature type="chain" id="PRO_5028963147" evidence="1">
    <location>
        <begin position="24"/>
        <end position="249"/>
    </location>
</feature>
<keyword evidence="1" id="KW-0732">Signal</keyword>
<proteinExistence type="predicted"/>
<feature type="signal peptide" evidence="1">
    <location>
        <begin position="1"/>
        <end position="23"/>
    </location>
</feature>
<dbReference type="Proteomes" id="UP000516093">
    <property type="component" value="Chromosome"/>
</dbReference>
<evidence type="ECO:0000259" key="2">
    <source>
        <dbReference type="Pfam" id="PF14344"/>
    </source>
</evidence>